<dbReference type="KEGG" id="amn:RAM_45340"/>
<gene>
    <name evidence="1" type="ordered locus">RAM_45340</name>
</gene>
<keyword evidence="2" id="KW-1185">Reference proteome</keyword>
<name>A0A9R0UE70_AMYMS</name>
<proteinExistence type="predicted"/>
<reference evidence="1 2" key="1">
    <citation type="journal article" date="2011" name="J. Bacteriol.">
        <title>Whole genome sequence of the rifamycin B-producing strain Amycolatopsis mediterranei S699.</title>
        <authorList>
            <person name="Verma M."/>
            <person name="Kaur J."/>
            <person name="Kumar M."/>
            <person name="Kumari K."/>
            <person name="Saxena A."/>
            <person name="Anand S."/>
            <person name="Nigam A."/>
            <person name="Ravi V."/>
            <person name="Raghuvanshi S."/>
            <person name="Khurana P."/>
            <person name="Tyagi A.K."/>
            <person name="Khurana J.P."/>
            <person name="Lal R."/>
        </authorList>
    </citation>
    <scope>NUCLEOTIDE SEQUENCE [LARGE SCALE GENOMIC DNA]</scope>
    <source>
        <strain evidence="1 2">S699</strain>
    </source>
</reference>
<dbReference type="GeneID" id="92877158"/>
<evidence type="ECO:0000313" key="1">
    <source>
        <dbReference type="EMBL" id="AEK47533.1"/>
    </source>
</evidence>
<accession>A0A9R0UE70</accession>
<protein>
    <submittedName>
        <fullName evidence="1">Uncharacterized protein</fullName>
    </submittedName>
</protein>
<dbReference type="Proteomes" id="UP000006138">
    <property type="component" value="Chromosome"/>
</dbReference>
<dbReference type="EMBL" id="CP002896">
    <property type="protein sequence ID" value="AEK47533.1"/>
    <property type="molecule type" value="Genomic_DNA"/>
</dbReference>
<organism evidence="1 2">
    <name type="scientific">Amycolatopsis mediterranei (strain S699)</name>
    <name type="common">Nocardia mediterranei</name>
    <dbReference type="NCBI Taxonomy" id="713604"/>
    <lineage>
        <taxon>Bacteria</taxon>
        <taxon>Bacillati</taxon>
        <taxon>Actinomycetota</taxon>
        <taxon>Actinomycetes</taxon>
        <taxon>Pseudonocardiales</taxon>
        <taxon>Pseudonocardiaceae</taxon>
        <taxon>Amycolatopsis</taxon>
    </lineage>
</organism>
<evidence type="ECO:0000313" key="2">
    <source>
        <dbReference type="Proteomes" id="UP000006138"/>
    </source>
</evidence>
<dbReference type="RefSeq" id="WP_014467827.1">
    <property type="nucleotide sequence ID" value="NC_017186.1"/>
</dbReference>
<dbReference type="AlphaFoldDB" id="A0A9R0UE70"/>
<sequence>MAPSRFARCANGRSSPNLRRAYEQRFGSAALTVSQFTRGPAADVALVDLAELLGIG</sequence>